<evidence type="ECO:0000313" key="7">
    <source>
        <dbReference type="EMBL" id="KJL44644.1"/>
    </source>
</evidence>
<keyword evidence="2 7" id="KW-0378">Hydrolase</keyword>
<dbReference type="PANTHER" id="PTHR34218">
    <property type="entry name" value="PEPTIDASE S45 PENICILLIN AMIDASE"/>
    <property type="match status" value="1"/>
</dbReference>
<keyword evidence="5" id="KW-0479">Metal-binding</keyword>
<dbReference type="Gene3D" id="3.60.20.10">
    <property type="entry name" value="Glutamine Phosphoribosylpyrophosphate, subunit 1, domain 1"/>
    <property type="match status" value="2"/>
</dbReference>
<dbReference type="InterPro" id="IPR029055">
    <property type="entry name" value="Ntn_hydrolases_N"/>
</dbReference>
<feature type="active site" description="Nucleophile" evidence="4">
    <location>
        <position position="203"/>
    </location>
</feature>
<evidence type="ECO:0000256" key="4">
    <source>
        <dbReference type="PIRSR" id="PIRSR001227-1"/>
    </source>
</evidence>
<evidence type="ECO:0000256" key="2">
    <source>
        <dbReference type="ARBA" id="ARBA00022801"/>
    </source>
</evidence>
<protein>
    <submittedName>
        <fullName evidence="7">Penicillin acylase 2</fullName>
        <ecNumber evidence="7">3.5.1.11</ecNumber>
    </submittedName>
</protein>
<dbReference type="RefSeq" id="WP_045274483.1">
    <property type="nucleotide sequence ID" value="NZ_JYIZ01000030.1"/>
</dbReference>
<dbReference type="EC" id="3.5.1.11" evidence="7"/>
<organism evidence="7 8">
    <name type="scientific">Microbacterium terrae</name>
    <dbReference type="NCBI Taxonomy" id="69369"/>
    <lineage>
        <taxon>Bacteria</taxon>
        <taxon>Bacillati</taxon>
        <taxon>Actinomycetota</taxon>
        <taxon>Actinomycetes</taxon>
        <taxon>Micrococcales</taxon>
        <taxon>Microbacteriaceae</taxon>
        <taxon>Microbacterium</taxon>
    </lineage>
</organism>
<comment type="similarity">
    <text evidence="1">Belongs to the peptidase S45 family.</text>
</comment>
<keyword evidence="8" id="KW-1185">Reference proteome</keyword>
<comment type="cofactor">
    <cofactor evidence="5">
        <name>Ca(2+)</name>
        <dbReference type="ChEBI" id="CHEBI:29108"/>
    </cofactor>
    <text evidence="5">Binds 1 Ca(2+) ion per dimer.</text>
</comment>
<dbReference type="AlphaFoldDB" id="A0A0M2HDK5"/>
<feature type="binding site" evidence="5">
    <location>
        <position position="279"/>
    </location>
    <ligand>
        <name>Ca(2+)</name>
        <dbReference type="ChEBI" id="CHEBI:29108"/>
    </ligand>
</feature>
<evidence type="ECO:0000313" key="8">
    <source>
        <dbReference type="Proteomes" id="UP000033956"/>
    </source>
</evidence>
<dbReference type="STRING" id="92835.RS81_00478"/>
<dbReference type="PATRIC" id="fig|92835.4.peg.490"/>
<dbReference type="OrthoDB" id="9759796at2"/>
<keyword evidence="5" id="KW-0106">Calcium</keyword>
<dbReference type="SUPFAM" id="SSF56235">
    <property type="entry name" value="N-terminal nucleophile aminohydrolases (Ntn hydrolases)"/>
    <property type="match status" value="1"/>
</dbReference>
<evidence type="ECO:0000256" key="6">
    <source>
        <dbReference type="SAM" id="MobiDB-lite"/>
    </source>
</evidence>
<dbReference type="GO" id="GO:0046872">
    <property type="term" value="F:metal ion binding"/>
    <property type="evidence" value="ECO:0007669"/>
    <property type="project" value="UniProtKB-KW"/>
</dbReference>
<accession>A0A0M2HDK5</accession>
<feature type="compositionally biased region" description="Polar residues" evidence="6">
    <location>
        <begin position="462"/>
        <end position="481"/>
    </location>
</feature>
<dbReference type="Proteomes" id="UP000033956">
    <property type="component" value="Unassembled WGS sequence"/>
</dbReference>
<proteinExistence type="inferred from homology"/>
<dbReference type="InterPro" id="IPR002692">
    <property type="entry name" value="S45"/>
</dbReference>
<dbReference type="Pfam" id="PF01804">
    <property type="entry name" value="Penicil_amidase"/>
    <property type="match status" value="1"/>
</dbReference>
<dbReference type="InterPro" id="IPR023343">
    <property type="entry name" value="Penicillin_amidase_dom1"/>
</dbReference>
<feature type="binding site" evidence="5">
    <location>
        <position position="278"/>
    </location>
    <ligand>
        <name>Ca(2+)</name>
        <dbReference type="ChEBI" id="CHEBI:29108"/>
    </ligand>
</feature>
<name>A0A0M2HDK5_9MICO</name>
<sequence length="773" mass="81854">MAEVFRDALGIPHIRATDAVSLAFAQGEVTARDRGWQIEVDRLRAHGRLAELIGEGGVAWDVFARRARLDDTARAAFAALDDDTRAFVAAYAAGVRQGLRESQRPAEFDELDRVFGAGWIAPEWEDHDPLGVLHVAHALFSPFPVVLWREHVAETLGDAWVEVFAGYAAEDGDEDAAGIAAASLGGLASGDDLADDTLPSSGSNGWALHGSRTAHGLPIIAGDPHRIFELPGVYQQVRLACDEFDVVGLAFPGVPGVPHFGHTGTAAWGVTNAIAHSVDVFRESLRRTDAGFAALGPDGWTAADVERSTIVVRGGEPVAVEAIETERGTVVTEVRPGADACELTAWSVRMPARVDHDLGAATLPALLRARTAEDVIAAFDSWVDPVNRVLAADSSGTVLSATVGRAPARSAAERRLPLDGRAVRTVGVIDFPPAFEVTDVAVDANERPGAAEPVSSRRFAPRSTTEWGAWSSSEHTPTPRSSSERSETKRPDPAGIDAGWAYPSAHRARRIRHLLDELRPASVDEFAPIWGDTLSGSALALRDFLPTGELPAAPAAVRDALRAWDGRMDADSSAAGLFAAWRTALVQRVRAHPSFAPLDAPHGRGAVLDPWFGITAHVAAALPVLLRHPAIAADSAAIVAAALADASDAGRWGERHRMLPLHVLADVPGAVVPGAGLDAPLSGDSDAVRCTGSTPGVTDRSWRGSVARWAWDLADREQSLWSVPFGAAGGERSAHFGDQQPGWVDVTPARVVTDWAALTPDEPTGEASVHTAR</sequence>
<evidence type="ECO:0000256" key="3">
    <source>
        <dbReference type="ARBA" id="ARBA00023145"/>
    </source>
</evidence>
<reference evidence="7 8" key="1">
    <citation type="submission" date="2015-02" db="EMBL/GenBank/DDBJ databases">
        <title>Draft genome sequences of ten Microbacterium spp. with emphasis on heavy metal contaminated environments.</title>
        <authorList>
            <person name="Corretto E."/>
        </authorList>
    </citation>
    <scope>NUCLEOTIDE SEQUENCE [LARGE SCALE GENOMIC DNA]</scope>
    <source>
        <strain evidence="7 8">DSM 12510</strain>
    </source>
</reference>
<dbReference type="InterPro" id="IPR043146">
    <property type="entry name" value="Penicillin_amidase_N_B-knob"/>
</dbReference>
<dbReference type="EMBL" id="JYIZ01000030">
    <property type="protein sequence ID" value="KJL44644.1"/>
    <property type="molecule type" value="Genomic_DNA"/>
</dbReference>
<dbReference type="PIRSF" id="PIRSF001227">
    <property type="entry name" value="Pen_acylase"/>
    <property type="match status" value="1"/>
</dbReference>
<evidence type="ECO:0000256" key="1">
    <source>
        <dbReference type="ARBA" id="ARBA00006586"/>
    </source>
</evidence>
<evidence type="ECO:0000256" key="5">
    <source>
        <dbReference type="PIRSR" id="PIRSR001227-2"/>
    </source>
</evidence>
<dbReference type="InterPro" id="IPR014395">
    <property type="entry name" value="Pen/GL7ACA/AHL_acylase"/>
</dbReference>
<comment type="caution">
    <text evidence="7">The sequence shown here is derived from an EMBL/GenBank/DDBJ whole genome shotgun (WGS) entry which is preliminary data.</text>
</comment>
<feature type="region of interest" description="Disordered" evidence="6">
    <location>
        <begin position="446"/>
        <end position="500"/>
    </location>
</feature>
<dbReference type="Gene3D" id="2.30.120.10">
    <property type="match status" value="1"/>
</dbReference>
<dbReference type="PANTHER" id="PTHR34218:SF4">
    <property type="entry name" value="ACYL-HOMOSERINE LACTONE ACYLASE QUIP"/>
    <property type="match status" value="1"/>
</dbReference>
<feature type="compositionally biased region" description="Basic and acidic residues" evidence="6">
    <location>
        <begin position="482"/>
        <end position="492"/>
    </location>
</feature>
<keyword evidence="3" id="KW-0865">Zymogen</keyword>
<dbReference type="GO" id="GO:0017000">
    <property type="term" value="P:antibiotic biosynthetic process"/>
    <property type="evidence" value="ECO:0007669"/>
    <property type="project" value="InterPro"/>
</dbReference>
<dbReference type="GO" id="GO:0008953">
    <property type="term" value="F:penicillin amidase activity"/>
    <property type="evidence" value="ECO:0007669"/>
    <property type="project" value="UniProtKB-EC"/>
</dbReference>
<dbReference type="Gene3D" id="1.10.439.10">
    <property type="entry name" value="Penicillin Amidohydrolase, domain 1"/>
    <property type="match status" value="1"/>
</dbReference>
<gene>
    <name evidence="7" type="primary">acyII</name>
    <name evidence="7" type="ORF">RS81_00478</name>
</gene>